<dbReference type="GeneID" id="24100262"/>
<dbReference type="Pfam" id="PF07859">
    <property type="entry name" value="Abhydrolase_3"/>
    <property type="match status" value="1"/>
</dbReference>
<proteinExistence type="inferred from homology"/>
<dbReference type="GO" id="GO:0016787">
    <property type="term" value="F:hydrolase activity"/>
    <property type="evidence" value="ECO:0007669"/>
    <property type="project" value="UniProtKB-KW"/>
</dbReference>
<sequence length="347" mass="38941">MTESQPERPIHQPIPPDILARLDPEYAAFHNAVIRYVIPSHLLPWDPTKRTLPSNGASEPSKVGEIRDIPLDRFVMRIFTPEGTAPQGGWPLILYFHGGGWVMGDIATENTFCTHMCKRASCVVVSVAYRLAPEHPYPAAVEDAVEALRWVHENGATQLSTNVKRIAVGGCSSGGNLAAVLTHKAALLQPPIPLVFQLLIVPCTDNTANVDDPRYLSWSENKNTIGLFLPRLLFFREKYVPNTNDRHEWECSPILAPEEDFRKLPKAWIGVAELDLLRDEAVAYGEKLKQAGVEAEVNIYKGSPHTIMGLDGIQDFISVMRFMLFFDVDFEFILEFHSIAYLSRLEH</sequence>
<evidence type="ECO:0000313" key="5">
    <source>
        <dbReference type="Proteomes" id="UP000006352"/>
    </source>
</evidence>
<protein>
    <recommendedName>
        <fullName evidence="3">Alpha/beta hydrolase fold-3 domain-containing protein</fullName>
    </recommendedName>
</protein>
<dbReference type="EMBL" id="HE797187">
    <property type="protein sequence ID" value="CCM05351.1"/>
    <property type="molecule type" value="Genomic_DNA"/>
</dbReference>
<dbReference type="FunCoup" id="J4IBW1">
    <property type="interactions" value="64"/>
</dbReference>
<reference evidence="4 5" key="1">
    <citation type="journal article" date="2012" name="Appl. Environ. Microbiol.">
        <title>Short-read sequencing for genomic analysis of the brown rot fungus Fibroporia radiculosa.</title>
        <authorList>
            <person name="Tang J.D."/>
            <person name="Perkins A.D."/>
            <person name="Sonstegard T.S."/>
            <person name="Schroeder S.G."/>
            <person name="Burgess S.C."/>
            <person name="Diehl S.V."/>
        </authorList>
    </citation>
    <scope>NUCLEOTIDE SEQUENCE [LARGE SCALE GENOMIC DNA]</scope>
    <source>
        <strain evidence="4 5">TFFH 294</strain>
    </source>
</reference>
<dbReference type="PROSITE" id="PS01173">
    <property type="entry name" value="LIPASE_GDXG_HIS"/>
    <property type="match status" value="1"/>
</dbReference>
<dbReference type="InterPro" id="IPR002168">
    <property type="entry name" value="Lipase_GDXG_HIS_AS"/>
</dbReference>
<evidence type="ECO:0000313" key="4">
    <source>
        <dbReference type="EMBL" id="CCM05351.1"/>
    </source>
</evidence>
<dbReference type="RefSeq" id="XP_012184634.1">
    <property type="nucleotide sequence ID" value="XM_012329244.1"/>
</dbReference>
<dbReference type="InterPro" id="IPR050300">
    <property type="entry name" value="GDXG_lipolytic_enzyme"/>
</dbReference>
<feature type="domain" description="Alpha/beta hydrolase fold-3" evidence="3">
    <location>
        <begin position="93"/>
        <end position="307"/>
    </location>
</feature>
<dbReference type="STRING" id="599839.J4IBW1"/>
<dbReference type="InterPro" id="IPR029058">
    <property type="entry name" value="AB_hydrolase_fold"/>
</dbReference>
<dbReference type="Gene3D" id="3.40.50.1820">
    <property type="entry name" value="alpha/beta hydrolase"/>
    <property type="match status" value="1"/>
</dbReference>
<organism evidence="4 5">
    <name type="scientific">Fibroporia radiculosa</name>
    <dbReference type="NCBI Taxonomy" id="599839"/>
    <lineage>
        <taxon>Eukaryota</taxon>
        <taxon>Fungi</taxon>
        <taxon>Dikarya</taxon>
        <taxon>Basidiomycota</taxon>
        <taxon>Agaricomycotina</taxon>
        <taxon>Agaricomycetes</taxon>
        <taxon>Polyporales</taxon>
        <taxon>Fibroporiaceae</taxon>
        <taxon>Fibroporia</taxon>
    </lineage>
</organism>
<dbReference type="SUPFAM" id="SSF53474">
    <property type="entry name" value="alpha/beta-Hydrolases"/>
    <property type="match status" value="1"/>
</dbReference>
<comment type="similarity">
    <text evidence="1">Belongs to the 'GDXG' lipolytic enzyme family.</text>
</comment>
<dbReference type="Proteomes" id="UP000006352">
    <property type="component" value="Unassembled WGS sequence"/>
</dbReference>
<dbReference type="InParanoid" id="J4IBW1"/>
<gene>
    <name evidence="4" type="ORF">FIBRA_07565</name>
</gene>
<dbReference type="OrthoDB" id="408631at2759"/>
<keyword evidence="2" id="KW-0378">Hydrolase</keyword>
<evidence type="ECO:0000256" key="1">
    <source>
        <dbReference type="ARBA" id="ARBA00010515"/>
    </source>
</evidence>
<evidence type="ECO:0000256" key="2">
    <source>
        <dbReference type="ARBA" id="ARBA00022801"/>
    </source>
</evidence>
<dbReference type="HOGENOM" id="CLU_012494_6_2_1"/>
<dbReference type="InterPro" id="IPR013094">
    <property type="entry name" value="AB_hydrolase_3"/>
</dbReference>
<accession>J4IBW1</accession>
<evidence type="ECO:0000259" key="3">
    <source>
        <dbReference type="Pfam" id="PF07859"/>
    </source>
</evidence>
<dbReference type="AlphaFoldDB" id="J4IBW1"/>
<dbReference type="PANTHER" id="PTHR48081:SF8">
    <property type="entry name" value="ALPHA_BETA HYDROLASE FOLD-3 DOMAIN-CONTAINING PROTEIN-RELATED"/>
    <property type="match status" value="1"/>
</dbReference>
<keyword evidence="5" id="KW-1185">Reference proteome</keyword>
<dbReference type="PANTHER" id="PTHR48081">
    <property type="entry name" value="AB HYDROLASE SUPERFAMILY PROTEIN C4A8.06C"/>
    <property type="match status" value="1"/>
</dbReference>
<name>J4IBW1_9APHY</name>